<organism evidence="7 8">
    <name type="scientific">Palleronia sediminis</name>
    <dbReference type="NCBI Taxonomy" id="2547833"/>
    <lineage>
        <taxon>Bacteria</taxon>
        <taxon>Pseudomonadati</taxon>
        <taxon>Pseudomonadota</taxon>
        <taxon>Alphaproteobacteria</taxon>
        <taxon>Rhodobacterales</taxon>
        <taxon>Roseobacteraceae</taxon>
        <taxon>Palleronia</taxon>
    </lineage>
</organism>
<evidence type="ECO:0000256" key="4">
    <source>
        <dbReference type="ARBA" id="ARBA00023136"/>
    </source>
</evidence>
<dbReference type="RefSeq" id="WP_133396517.1">
    <property type="nucleotide sequence ID" value="NZ_SNAA01000007.1"/>
</dbReference>
<dbReference type="PANTHER" id="PTHR32322:SF9">
    <property type="entry name" value="AMINO-ACID METABOLITE EFFLUX PUMP-RELATED"/>
    <property type="match status" value="1"/>
</dbReference>
<dbReference type="Proteomes" id="UP000295701">
    <property type="component" value="Unassembled WGS sequence"/>
</dbReference>
<keyword evidence="4 5" id="KW-0472">Membrane</keyword>
<feature type="transmembrane region" description="Helical" evidence="5">
    <location>
        <begin position="214"/>
        <end position="234"/>
    </location>
</feature>
<reference evidence="7 8" key="1">
    <citation type="submission" date="2019-03" db="EMBL/GenBank/DDBJ databases">
        <title>Primorskyibacter sp. SS33 isolated from sediments.</title>
        <authorList>
            <person name="Xunke S."/>
        </authorList>
    </citation>
    <scope>NUCLEOTIDE SEQUENCE [LARGE SCALE GENOMIC DNA]</scope>
    <source>
        <strain evidence="7 8">SS33</strain>
    </source>
</reference>
<evidence type="ECO:0000313" key="7">
    <source>
        <dbReference type="EMBL" id="TDL79793.1"/>
    </source>
</evidence>
<evidence type="ECO:0000256" key="3">
    <source>
        <dbReference type="ARBA" id="ARBA00022989"/>
    </source>
</evidence>
<keyword evidence="3 5" id="KW-1133">Transmembrane helix</keyword>
<dbReference type="Pfam" id="PF00892">
    <property type="entry name" value="EamA"/>
    <property type="match status" value="2"/>
</dbReference>
<evidence type="ECO:0000259" key="6">
    <source>
        <dbReference type="Pfam" id="PF00892"/>
    </source>
</evidence>
<evidence type="ECO:0000256" key="1">
    <source>
        <dbReference type="ARBA" id="ARBA00004141"/>
    </source>
</evidence>
<feature type="transmembrane region" description="Helical" evidence="5">
    <location>
        <begin position="12"/>
        <end position="31"/>
    </location>
</feature>
<accession>A0A4R6AEV3</accession>
<feature type="transmembrane region" description="Helical" evidence="5">
    <location>
        <begin position="246"/>
        <end position="266"/>
    </location>
</feature>
<feature type="transmembrane region" description="Helical" evidence="5">
    <location>
        <begin position="68"/>
        <end position="91"/>
    </location>
</feature>
<name>A0A4R6AEV3_9RHOB</name>
<evidence type="ECO:0000256" key="2">
    <source>
        <dbReference type="ARBA" id="ARBA00022692"/>
    </source>
</evidence>
<sequence length="315" mass="32544">MTDRPTPGNWASVIALGVIWGGTFMFVSLALRGHGPLTVAAARTALGAVALVPLMLAFGRRLPRGARAWAYAAPIGVLNTALPFFLLSWGLQYVPSAFGGLSMATLPLMVMPLAHLFSDEPMSWRGASGVGLGFAGALVLLGPGIAGFATGPLQALGQIACIGAAFSYAIASILTRKAPRIDAITLSFMTLAMGAVVLVPAALIVEGLPRPTGALPDAAILFLGLVPTALAALIRTRVIQTAGSVFMTLTNYQVPLWSVLFGAALLGEDLPVTFFAALVLILSGLALGQARALRALFGGRAARPRLTPKPPSTPR</sequence>
<dbReference type="SUPFAM" id="SSF103481">
    <property type="entry name" value="Multidrug resistance efflux transporter EmrE"/>
    <property type="match status" value="2"/>
</dbReference>
<feature type="transmembrane region" description="Helical" evidence="5">
    <location>
        <begin position="186"/>
        <end position="208"/>
    </location>
</feature>
<evidence type="ECO:0000313" key="8">
    <source>
        <dbReference type="Proteomes" id="UP000295701"/>
    </source>
</evidence>
<keyword evidence="2 5" id="KW-0812">Transmembrane</keyword>
<dbReference type="PANTHER" id="PTHR32322">
    <property type="entry name" value="INNER MEMBRANE TRANSPORTER"/>
    <property type="match status" value="1"/>
</dbReference>
<proteinExistence type="predicted"/>
<dbReference type="InterPro" id="IPR000620">
    <property type="entry name" value="EamA_dom"/>
</dbReference>
<comment type="subcellular location">
    <subcellularLocation>
        <location evidence="1">Membrane</location>
        <topology evidence="1">Multi-pass membrane protein</topology>
    </subcellularLocation>
</comment>
<dbReference type="GO" id="GO:0016020">
    <property type="term" value="C:membrane"/>
    <property type="evidence" value="ECO:0007669"/>
    <property type="project" value="UniProtKB-SubCell"/>
</dbReference>
<keyword evidence="8" id="KW-1185">Reference proteome</keyword>
<protein>
    <submittedName>
        <fullName evidence="7">DMT family transporter</fullName>
    </submittedName>
</protein>
<evidence type="ECO:0000256" key="5">
    <source>
        <dbReference type="SAM" id="Phobius"/>
    </source>
</evidence>
<feature type="transmembrane region" description="Helical" evidence="5">
    <location>
        <begin position="272"/>
        <end position="293"/>
    </location>
</feature>
<gene>
    <name evidence="7" type="ORF">E2L08_07840</name>
</gene>
<comment type="caution">
    <text evidence="7">The sequence shown here is derived from an EMBL/GenBank/DDBJ whole genome shotgun (WGS) entry which is preliminary data.</text>
</comment>
<feature type="domain" description="EamA" evidence="6">
    <location>
        <begin position="156"/>
        <end position="287"/>
    </location>
</feature>
<dbReference type="EMBL" id="SNAA01000007">
    <property type="protein sequence ID" value="TDL79793.1"/>
    <property type="molecule type" value="Genomic_DNA"/>
</dbReference>
<feature type="transmembrane region" description="Helical" evidence="5">
    <location>
        <begin position="37"/>
        <end position="56"/>
    </location>
</feature>
<feature type="transmembrane region" description="Helical" evidence="5">
    <location>
        <begin position="155"/>
        <end position="174"/>
    </location>
</feature>
<feature type="transmembrane region" description="Helical" evidence="5">
    <location>
        <begin position="97"/>
        <end position="117"/>
    </location>
</feature>
<dbReference type="InterPro" id="IPR037185">
    <property type="entry name" value="EmrE-like"/>
</dbReference>
<dbReference type="InterPro" id="IPR050638">
    <property type="entry name" value="AA-Vitamin_Transporters"/>
</dbReference>
<feature type="transmembrane region" description="Helical" evidence="5">
    <location>
        <begin position="129"/>
        <end position="149"/>
    </location>
</feature>
<dbReference type="AlphaFoldDB" id="A0A4R6AEV3"/>
<dbReference type="OrthoDB" id="9810556at2"/>
<feature type="domain" description="EamA" evidence="6">
    <location>
        <begin position="13"/>
        <end position="141"/>
    </location>
</feature>